<dbReference type="Proteomes" id="UP000292445">
    <property type="component" value="Unassembled WGS sequence"/>
</dbReference>
<dbReference type="EMBL" id="SGXC01000001">
    <property type="protein sequence ID" value="RZS86467.1"/>
    <property type="molecule type" value="Genomic_DNA"/>
</dbReference>
<dbReference type="OrthoDB" id="6717343at2"/>
<accession>A0A4V2F459</accession>
<organism evidence="2 3">
    <name type="scientific">Pigmentiphaga kullae</name>
    <dbReference type="NCBI Taxonomy" id="151784"/>
    <lineage>
        <taxon>Bacteria</taxon>
        <taxon>Pseudomonadati</taxon>
        <taxon>Pseudomonadota</taxon>
        <taxon>Betaproteobacteria</taxon>
        <taxon>Burkholderiales</taxon>
        <taxon>Alcaligenaceae</taxon>
        <taxon>Pigmentiphaga</taxon>
    </lineage>
</organism>
<dbReference type="InterPro" id="IPR055013">
    <property type="entry name" value="CzcI"/>
</dbReference>
<evidence type="ECO:0000256" key="1">
    <source>
        <dbReference type="SAM" id="SignalP"/>
    </source>
</evidence>
<keyword evidence="3" id="KW-1185">Reference proteome</keyword>
<keyword evidence="1" id="KW-0732">Signal</keyword>
<reference evidence="2 3" key="1">
    <citation type="submission" date="2019-02" db="EMBL/GenBank/DDBJ databases">
        <title>Genomic Encyclopedia of Type Strains, Phase IV (KMG-IV): sequencing the most valuable type-strain genomes for metagenomic binning, comparative biology and taxonomic classification.</title>
        <authorList>
            <person name="Goeker M."/>
        </authorList>
    </citation>
    <scope>NUCLEOTIDE SEQUENCE [LARGE SCALE GENOMIC DNA]</scope>
    <source>
        <strain evidence="2 3">K24</strain>
    </source>
</reference>
<gene>
    <name evidence="2" type="ORF">EV675_2509</name>
</gene>
<evidence type="ECO:0000313" key="2">
    <source>
        <dbReference type="EMBL" id="RZS86467.1"/>
    </source>
</evidence>
<sequence>MRRLFILLLLAFLPFQFTWAAAAAYCQHETGTVAQVHFGHHEHVHQDTGDKGDAKKSVHPDCVVCHMIALQAVLAGTPDLPKAGIAHAHPPTPPAFLAAAPVSLPERPQWRALA</sequence>
<feature type="chain" id="PRO_5020547643" description="Cobalt-zinc-cadmium efflux system protein" evidence="1">
    <location>
        <begin position="23"/>
        <end position="114"/>
    </location>
</feature>
<dbReference type="AlphaFoldDB" id="A0A4V2F459"/>
<name>A0A4V2F459_9BURK</name>
<protein>
    <recommendedName>
        <fullName evidence="4">Cobalt-zinc-cadmium efflux system protein</fullName>
    </recommendedName>
</protein>
<feature type="signal peptide" evidence="1">
    <location>
        <begin position="1"/>
        <end position="22"/>
    </location>
</feature>
<proteinExistence type="predicted"/>
<evidence type="ECO:0008006" key="4">
    <source>
        <dbReference type="Google" id="ProtNLM"/>
    </source>
</evidence>
<dbReference type="GO" id="GO:0046686">
    <property type="term" value="P:response to cadmium ion"/>
    <property type="evidence" value="ECO:0007669"/>
    <property type="project" value="InterPro"/>
</dbReference>
<comment type="caution">
    <text evidence="2">The sequence shown here is derived from an EMBL/GenBank/DDBJ whole genome shotgun (WGS) entry which is preliminary data.</text>
</comment>
<evidence type="ECO:0000313" key="3">
    <source>
        <dbReference type="Proteomes" id="UP000292445"/>
    </source>
</evidence>
<dbReference type="RefSeq" id="WP_130357557.1">
    <property type="nucleotide sequence ID" value="NZ_SGXC01000001.1"/>
</dbReference>
<dbReference type="NCBIfam" id="NF045614">
    <property type="entry name" value="efflu_CzcI_Cupr"/>
    <property type="match status" value="1"/>
</dbReference>